<accession>A0ACC0M1T3</accession>
<reference evidence="1" key="1">
    <citation type="submission" date="2022-02" db="EMBL/GenBank/DDBJ databases">
        <title>Plant Genome Project.</title>
        <authorList>
            <person name="Zhang R.-G."/>
        </authorList>
    </citation>
    <scope>NUCLEOTIDE SEQUENCE</scope>
    <source>
        <strain evidence="1">AT1</strain>
    </source>
</reference>
<evidence type="ECO:0000313" key="2">
    <source>
        <dbReference type="Proteomes" id="UP001062846"/>
    </source>
</evidence>
<proteinExistence type="predicted"/>
<dbReference type="EMBL" id="CM046397">
    <property type="protein sequence ID" value="KAI8534368.1"/>
    <property type="molecule type" value="Genomic_DNA"/>
</dbReference>
<gene>
    <name evidence="1" type="ORF">RHMOL_Rhmol10G0084700</name>
</gene>
<evidence type="ECO:0000313" key="1">
    <source>
        <dbReference type="EMBL" id="KAI8534368.1"/>
    </source>
</evidence>
<name>A0ACC0M1T3_RHOML</name>
<dbReference type="Proteomes" id="UP001062846">
    <property type="component" value="Chromosome 10"/>
</dbReference>
<keyword evidence="2" id="KW-1185">Reference proteome</keyword>
<protein>
    <submittedName>
        <fullName evidence="1">Uncharacterized protein</fullName>
    </submittedName>
</protein>
<comment type="caution">
    <text evidence="1">The sequence shown here is derived from an EMBL/GenBank/DDBJ whole genome shotgun (WGS) entry which is preliminary data.</text>
</comment>
<sequence length="174" mass="18939">MPPTYFDFIINHKGKVARLSNIDPDSIAILTCLLMIDLNSDKSLIDMFHLDGVPSTLNLFVEVESPNPCQVEHPSEVDGVDVEVVDATHDGHVYGGQRNNAPPIKAFVSYGNETKKLAPGNKAVLAPRLESMASRPVRMLPECQSGGCSSPLSETSDKKKILMKFGVKCGMIQN</sequence>
<organism evidence="1 2">
    <name type="scientific">Rhododendron molle</name>
    <name type="common">Chinese azalea</name>
    <name type="synonym">Azalea mollis</name>
    <dbReference type="NCBI Taxonomy" id="49168"/>
    <lineage>
        <taxon>Eukaryota</taxon>
        <taxon>Viridiplantae</taxon>
        <taxon>Streptophyta</taxon>
        <taxon>Embryophyta</taxon>
        <taxon>Tracheophyta</taxon>
        <taxon>Spermatophyta</taxon>
        <taxon>Magnoliopsida</taxon>
        <taxon>eudicotyledons</taxon>
        <taxon>Gunneridae</taxon>
        <taxon>Pentapetalae</taxon>
        <taxon>asterids</taxon>
        <taxon>Ericales</taxon>
        <taxon>Ericaceae</taxon>
        <taxon>Ericoideae</taxon>
        <taxon>Rhodoreae</taxon>
        <taxon>Rhododendron</taxon>
    </lineage>
</organism>